<reference evidence="1" key="1">
    <citation type="submission" date="2022-10" db="EMBL/GenBank/DDBJ databases">
        <title>Genome Sequence of Xylaria curta.</title>
        <authorList>
            <person name="Buettner E."/>
        </authorList>
    </citation>
    <scope>NUCLEOTIDE SEQUENCE</scope>
    <source>
        <strain evidence="1">Babe10</strain>
    </source>
</reference>
<proteinExistence type="predicted"/>
<name>A0ACC1P3U0_9PEZI</name>
<accession>A0ACC1P3U0</accession>
<dbReference type="EMBL" id="JAPDGR010001091">
    <property type="protein sequence ID" value="KAJ2985517.1"/>
    <property type="molecule type" value="Genomic_DNA"/>
</dbReference>
<gene>
    <name evidence="1" type="ORF">NUW58_g5484</name>
</gene>
<comment type="caution">
    <text evidence="1">The sequence shown here is derived from an EMBL/GenBank/DDBJ whole genome shotgun (WGS) entry which is preliminary data.</text>
</comment>
<evidence type="ECO:0000313" key="1">
    <source>
        <dbReference type="EMBL" id="KAJ2985517.1"/>
    </source>
</evidence>
<keyword evidence="2" id="KW-1185">Reference proteome</keyword>
<sequence>MLLADLQKQSQGPAYLSFLDFEHHTQQSSSKIAGFYVCHGLTSTEDLAQTPSTISKDYIKASIKGHKMAVEAAKLLNSKEHASLMQMNITQTALVGGPPPKVHAKDHEGITSFQKTQFRSKDSVSSQYLHFSGGSRPLHDMLVKKGKAMYDRVCLQSGMCLFSMDMIQSSLDTNGRVDASRLISSMPTLYEVEYIARACPVIADMGATIFDTITRARGPNPSVGDITLEVGLDVPNFHYFHSVQSKVQDQTCTFPEALRWMQAVIKRHEQIAELFQGYLLHQLAQRGVESSQMKIEVSRRGIPVAAHILEALERSEMPSFDEALGLLGEEDDTWNDFWDMLPPKERAVDFRSLSYLFYVYEVIRPALKGNILPADSRSDSRANTGRLVIGIDDGAERPIYSRSQKLLKKIRNHPAIERLPFLMEIYMSRRVFINNNEAGSNLYLGDPSPEKPIVAPWKLLGKKEDELQPSSNEFGPYDLARDLHGEEASKVLRKLFDDVGLS</sequence>
<evidence type="ECO:0000313" key="2">
    <source>
        <dbReference type="Proteomes" id="UP001143856"/>
    </source>
</evidence>
<organism evidence="1 2">
    <name type="scientific">Xylaria curta</name>
    <dbReference type="NCBI Taxonomy" id="42375"/>
    <lineage>
        <taxon>Eukaryota</taxon>
        <taxon>Fungi</taxon>
        <taxon>Dikarya</taxon>
        <taxon>Ascomycota</taxon>
        <taxon>Pezizomycotina</taxon>
        <taxon>Sordariomycetes</taxon>
        <taxon>Xylariomycetidae</taxon>
        <taxon>Xylariales</taxon>
        <taxon>Xylariaceae</taxon>
        <taxon>Xylaria</taxon>
    </lineage>
</organism>
<dbReference type="Proteomes" id="UP001143856">
    <property type="component" value="Unassembled WGS sequence"/>
</dbReference>
<protein>
    <submittedName>
        <fullName evidence="1">Uncharacterized protein</fullName>
    </submittedName>
</protein>